<dbReference type="AlphaFoldDB" id="A0A2S8SPH8"/>
<reference evidence="1 2" key="1">
    <citation type="journal article" date="2018" name="Syst. Appl. Microbiol.">
        <title>Abditibacterium utsteinense sp. nov., the first cultivated member of candidate phylum FBP, isolated from ice-free Antarctic soil samples.</title>
        <authorList>
            <person name="Tahon G."/>
            <person name="Tytgat B."/>
            <person name="Lebbe L."/>
            <person name="Carlier A."/>
            <person name="Willems A."/>
        </authorList>
    </citation>
    <scope>NUCLEOTIDE SEQUENCE [LARGE SCALE GENOMIC DNA]</scope>
    <source>
        <strain evidence="1 2">LMG 29911</strain>
    </source>
</reference>
<dbReference type="OrthoDB" id="5396211at2"/>
<dbReference type="EMBL" id="NIGF01000024">
    <property type="protein sequence ID" value="PQV62703.1"/>
    <property type="molecule type" value="Genomic_DNA"/>
</dbReference>
<name>A0A2S8SPH8_9BACT</name>
<accession>A0A2S8SPH8</accession>
<comment type="caution">
    <text evidence="1">The sequence shown here is derived from an EMBL/GenBank/DDBJ whole genome shotgun (WGS) entry which is preliminary data.</text>
</comment>
<gene>
    <name evidence="1" type="ORF">B1R32_12419</name>
</gene>
<dbReference type="Proteomes" id="UP000237684">
    <property type="component" value="Unassembled WGS sequence"/>
</dbReference>
<sequence length="112" mass="12071">MKPMNTEMQTCIDNCQKCHATCLMHLSNHCLEMGGAHVAPDHFKLMLDCAQICAVSADFMLRGSKHHAHLCAECAEICEQCAASCEALGDMDDCVAACRACATSCRAMAQMA</sequence>
<dbReference type="InParanoid" id="A0A2S8SPH8"/>
<evidence type="ECO:0000313" key="1">
    <source>
        <dbReference type="EMBL" id="PQV62703.1"/>
    </source>
</evidence>
<dbReference type="Pfam" id="PF03860">
    <property type="entry name" value="Csp"/>
    <property type="match status" value="1"/>
</dbReference>
<dbReference type="RefSeq" id="WP_106381154.1">
    <property type="nucleotide sequence ID" value="NZ_NIGF01000024.1"/>
</dbReference>
<protein>
    <recommendedName>
        <fullName evidence="3">Ferredoxin</fullName>
    </recommendedName>
</protein>
<dbReference type="CDD" id="cd08026">
    <property type="entry name" value="DUF326"/>
    <property type="match status" value="1"/>
</dbReference>
<dbReference type="PANTHER" id="PTHR37310">
    <property type="entry name" value="CYTOPLASMIC PROTEIN-RELATED"/>
    <property type="match status" value="1"/>
</dbReference>
<evidence type="ECO:0000313" key="2">
    <source>
        <dbReference type="Proteomes" id="UP000237684"/>
    </source>
</evidence>
<evidence type="ECO:0008006" key="3">
    <source>
        <dbReference type="Google" id="ProtNLM"/>
    </source>
</evidence>
<proteinExistence type="predicted"/>
<dbReference type="Gene3D" id="1.20.1270.360">
    <property type="match status" value="1"/>
</dbReference>
<keyword evidence="2" id="KW-1185">Reference proteome</keyword>
<dbReference type="FunCoup" id="A0A2S8SPH8">
    <property type="interactions" value="2"/>
</dbReference>
<dbReference type="InterPro" id="IPR005560">
    <property type="entry name" value="Csp_YhjQ"/>
</dbReference>
<organism evidence="1 2">
    <name type="scientific">Abditibacterium utsteinense</name>
    <dbReference type="NCBI Taxonomy" id="1960156"/>
    <lineage>
        <taxon>Bacteria</taxon>
        <taxon>Pseudomonadati</taxon>
        <taxon>Abditibacteriota</taxon>
        <taxon>Abditibacteriia</taxon>
        <taxon>Abditibacteriales</taxon>
        <taxon>Abditibacteriaceae</taxon>
        <taxon>Abditibacterium</taxon>
    </lineage>
</organism>
<dbReference type="PANTHER" id="PTHR37310:SF1">
    <property type="entry name" value="CYTOPLASMIC PROTEIN"/>
    <property type="match status" value="1"/>
</dbReference>
<dbReference type="InterPro" id="IPR044543">
    <property type="entry name" value="YHJQ-like"/>
</dbReference>